<feature type="signal peptide" evidence="2">
    <location>
        <begin position="1"/>
        <end position="21"/>
    </location>
</feature>
<evidence type="ECO:0000259" key="3">
    <source>
        <dbReference type="Pfam" id="PF13349"/>
    </source>
</evidence>
<comment type="caution">
    <text evidence="4">The sequence shown here is derived from an EMBL/GenBank/DDBJ whole genome shotgun (WGS) entry which is preliminary data.</text>
</comment>
<dbReference type="EMBL" id="JBJVNE010000007">
    <property type="protein sequence ID" value="MFM9647653.1"/>
    <property type="molecule type" value="Genomic_DNA"/>
</dbReference>
<dbReference type="RefSeq" id="WP_150470762.1">
    <property type="nucleotide sequence ID" value="NZ_BMVS01000013.1"/>
</dbReference>
<feature type="region of interest" description="Disordered" evidence="1">
    <location>
        <begin position="222"/>
        <end position="247"/>
    </location>
</feature>
<proteinExistence type="predicted"/>
<evidence type="ECO:0000313" key="4">
    <source>
        <dbReference type="EMBL" id="MFM9647653.1"/>
    </source>
</evidence>
<keyword evidence="5" id="KW-1185">Reference proteome</keyword>
<name>A0ABW9IKH5_STRGJ</name>
<evidence type="ECO:0000256" key="1">
    <source>
        <dbReference type="SAM" id="MobiDB-lite"/>
    </source>
</evidence>
<reference evidence="4 5" key="1">
    <citation type="submission" date="2024-12" db="EMBL/GenBank/DDBJ databases">
        <title>Forecasting of Potato common scab and diversities of Pathogenic streptomyces spp. in china.</title>
        <authorList>
            <person name="Handique U."/>
            <person name="Wu J."/>
        </authorList>
    </citation>
    <scope>NUCLEOTIDE SEQUENCE [LARGE SCALE GENOMIC DNA]</scope>
    <source>
        <strain evidence="4 5">ZRIMU1585</strain>
    </source>
</reference>
<dbReference type="InterPro" id="IPR025164">
    <property type="entry name" value="Toastrack_DUF4097"/>
</dbReference>
<dbReference type="Proteomes" id="UP001631993">
    <property type="component" value="Unassembled WGS sequence"/>
</dbReference>
<feature type="domain" description="DUF4097" evidence="3">
    <location>
        <begin position="124"/>
        <end position="252"/>
    </location>
</feature>
<sequence length="256" mass="26936">MARFTVHVRTVLAAGAVVALAATGTACSSAGDDEHPDHRSFALKGTALTVDSDDSAIEIVASDEYREGTVQVTRWFDGSVLVGDGPDVTWSMKDDRLVLRTHCSGVVADCATKHRVEVPRGVAVTVETDDGSVRARGFRDALSVRTADGSVRVTDSSGPLDLRSDDGSVRAQVSSRRVSAHTRDGSIRLGLDAVPDRVESGSDDGSVTIELPEATYKVTTRTGDGSVDVSVPRDDSSEHVVSARSGDGKVTVRNAN</sequence>
<dbReference type="Pfam" id="PF13349">
    <property type="entry name" value="DUF4097"/>
    <property type="match status" value="1"/>
</dbReference>
<evidence type="ECO:0000313" key="5">
    <source>
        <dbReference type="Proteomes" id="UP001631993"/>
    </source>
</evidence>
<protein>
    <submittedName>
        <fullName evidence="4">DUF4097 family beta strand repeat-containing protein</fullName>
    </submittedName>
</protein>
<dbReference type="PROSITE" id="PS51257">
    <property type="entry name" value="PROKAR_LIPOPROTEIN"/>
    <property type="match status" value="1"/>
</dbReference>
<dbReference type="GeneID" id="301206205"/>
<gene>
    <name evidence="4" type="ORF">ACKI1S_16080</name>
</gene>
<organism evidence="4 5">
    <name type="scientific">Streptomyces galilaeus</name>
    <dbReference type="NCBI Taxonomy" id="33899"/>
    <lineage>
        <taxon>Bacteria</taxon>
        <taxon>Bacillati</taxon>
        <taxon>Actinomycetota</taxon>
        <taxon>Actinomycetes</taxon>
        <taxon>Kitasatosporales</taxon>
        <taxon>Streptomycetaceae</taxon>
        <taxon>Streptomyces</taxon>
    </lineage>
</organism>
<accession>A0ABW9IKH5</accession>
<keyword evidence="2" id="KW-0732">Signal</keyword>
<feature type="chain" id="PRO_5046756616" evidence="2">
    <location>
        <begin position="22"/>
        <end position="256"/>
    </location>
</feature>
<evidence type="ECO:0000256" key="2">
    <source>
        <dbReference type="SAM" id="SignalP"/>
    </source>
</evidence>